<proteinExistence type="predicted"/>
<accession>A0AAJ1W6Q2</accession>
<dbReference type="CDD" id="cd02440">
    <property type="entry name" value="AdoMet_MTases"/>
    <property type="match status" value="1"/>
</dbReference>
<dbReference type="SUPFAM" id="SSF53335">
    <property type="entry name" value="S-adenosyl-L-methionine-dependent methyltransferases"/>
    <property type="match status" value="1"/>
</dbReference>
<evidence type="ECO:0000313" key="5">
    <source>
        <dbReference type="EMBL" id="MDP7739443.1"/>
    </source>
</evidence>
<evidence type="ECO:0000256" key="3">
    <source>
        <dbReference type="ARBA" id="ARBA00022691"/>
    </source>
</evidence>
<gene>
    <name evidence="5" type="ORF">QXL92_32435</name>
</gene>
<reference evidence="5" key="1">
    <citation type="submission" date="2023-06" db="EMBL/GenBank/DDBJ databases">
        <title>Identification of two novel mycobacterium reveal diversities and complexities of Mycobacterium gordonae clade.</title>
        <authorList>
            <person name="Matsumoto Y."/>
            <person name="Nakamura S."/>
            <person name="Motooka D."/>
            <person name="Fukushima K."/>
        </authorList>
    </citation>
    <scope>NUCLEOTIDE SEQUENCE</scope>
    <source>
        <strain evidence="5">TY812</strain>
    </source>
</reference>
<sequence length="212" mass="22886">MQPGTESAPRRDRRSDGISPRAYEIFSGAWHFGQRARIWDHLVAVSGARPSQKVLAIGCGTGYFARRIAPVVGPSGLVVGIDPSPPSLDYAAAHAPPNCTFYPARAQNLPFADASFDVVVSSLTFHHIAPEHRVAGIQEALRVLRPGGWACIADVCPPRTRLLERVVSAAHGRAEMHDLFNRLRAMMAETGFSTVATGRVVATVLHHGRTPP</sequence>
<name>A0AAJ1W6Q2_9MYCO</name>
<dbReference type="Proteomes" id="UP001229081">
    <property type="component" value="Unassembled WGS sequence"/>
</dbReference>
<organism evidence="5 6">
    <name type="scientific">Mycobacterium paragordonae</name>
    <dbReference type="NCBI Taxonomy" id="1389713"/>
    <lineage>
        <taxon>Bacteria</taxon>
        <taxon>Bacillati</taxon>
        <taxon>Actinomycetota</taxon>
        <taxon>Actinomycetes</taxon>
        <taxon>Mycobacteriales</taxon>
        <taxon>Mycobacteriaceae</taxon>
        <taxon>Mycobacterium</taxon>
    </lineage>
</organism>
<dbReference type="Pfam" id="PF13649">
    <property type="entry name" value="Methyltransf_25"/>
    <property type="match status" value="1"/>
</dbReference>
<keyword evidence="1 5" id="KW-0489">Methyltransferase</keyword>
<keyword evidence="3" id="KW-0949">S-adenosyl-L-methionine</keyword>
<evidence type="ECO:0000313" key="6">
    <source>
        <dbReference type="Proteomes" id="UP001229081"/>
    </source>
</evidence>
<dbReference type="RefSeq" id="WP_306255886.1">
    <property type="nucleotide sequence ID" value="NZ_JAUFSA010000005.1"/>
</dbReference>
<dbReference type="GO" id="GO:0008168">
    <property type="term" value="F:methyltransferase activity"/>
    <property type="evidence" value="ECO:0007669"/>
    <property type="project" value="UniProtKB-KW"/>
</dbReference>
<feature type="domain" description="Methyltransferase" evidence="4">
    <location>
        <begin position="54"/>
        <end position="148"/>
    </location>
</feature>
<dbReference type="PANTHER" id="PTHR43464:SF19">
    <property type="entry name" value="UBIQUINONE BIOSYNTHESIS O-METHYLTRANSFERASE, MITOCHONDRIAL"/>
    <property type="match status" value="1"/>
</dbReference>
<evidence type="ECO:0000256" key="1">
    <source>
        <dbReference type="ARBA" id="ARBA00022603"/>
    </source>
</evidence>
<dbReference type="EMBL" id="JAUFSA010000005">
    <property type="protein sequence ID" value="MDP7739443.1"/>
    <property type="molecule type" value="Genomic_DNA"/>
</dbReference>
<evidence type="ECO:0000259" key="4">
    <source>
        <dbReference type="Pfam" id="PF13649"/>
    </source>
</evidence>
<dbReference type="InterPro" id="IPR041698">
    <property type="entry name" value="Methyltransf_25"/>
</dbReference>
<dbReference type="GO" id="GO:0032259">
    <property type="term" value="P:methylation"/>
    <property type="evidence" value="ECO:0007669"/>
    <property type="project" value="UniProtKB-KW"/>
</dbReference>
<dbReference type="EC" id="2.1.-.-" evidence="5"/>
<protein>
    <submittedName>
        <fullName evidence="5">Class I SAM-dependent methyltransferase</fullName>
        <ecNumber evidence="5">2.1.-.-</ecNumber>
    </submittedName>
</protein>
<dbReference type="PANTHER" id="PTHR43464">
    <property type="entry name" value="METHYLTRANSFERASE"/>
    <property type="match status" value="1"/>
</dbReference>
<dbReference type="Gene3D" id="3.40.50.150">
    <property type="entry name" value="Vaccinia Virus protein VP39"/>
    <property type="match status" value="1"/>
</dbReference>
<evidence type="ECO:0000256" key="2">
    <source>
        <dbReference type="ARBA" id="ARBA00022679"/>
    </source>
</evidence>
<keyword evidence="2 5" id="KW-0808">Transferase</keyword>
<dbReference type="InterPro" id="IPR029063">
    <property type="entry name" value="SAM-dependent_MTases_sf"/>
</dbReference>
<dbReference type="AlphaFoldDB" id="A0AAJ1W6Q2"/>
<comment type="caution">
    <text evidence="5">The sequence shown here is derived from an EMBL/GenBank/DDBJ whole genome shotgun (WGS) entry which is preliminary data.</text>
</comment>